<proteinExistence type="predicted"/>
<protein>
    <recommendedName>
        <fullName evidence="4">PNPLA domain-containing protein</fullName>
    </recommendedName>
</protein>
<feature type="transmembrane region" description="Helical" evidence="3">
    <location>
        <begin position="208"/>
        <end position="226"/>
    </location>
</feature>
<accession>A0A9W9YL11</accession>
<feature type="region of interest" description="Disordered" evidence="2">
    <location>
        <begin position="366"/>
        <end position="395"/>
    </location>
</feature>
<feature type="transmembrane region" description="Helical" evidence="3">
    <location>
        <begin position="292"/>
        <end position="310"/>
    </location>
</feature>
<dbReference type="Pfam" id="PF01734">
    <property type="entry name" value="Patatin"/>
    <property type="match status" value="1"/>
</dbReference>
<evidence type="ECO:0000313" key="6">
    <source>
        <dbReference type="Proteomes" id="UP001163046"/>
    </source>
</evidence>
<dbReference type="Proteomes" id="UP001163046">
    <property type="component" value="Unassembled WGS sequence"/>
</dbReference>
<dbReference type="GO" id="GO:0006629">
    <property type="term" value="P:lipid metabolic process"/>
    <property type="evidence" value="ECO:0007669"/>
    <property type="project" value="UniProtKB-KW"/>
</dbReference>
<feature type="transmembrane region" description="Helical" evidence="3">
    <location>
        <begin position="238"/>
        <end position="256"/>
    </location>
</feature>
<comment type="caution">
    <text evidence="5">The sequence shown here is derived from an EMBL/GenBank/DDBJ whole genome shotgun (WGS) entry which is preliminary data.</text>
</comment>
<organism evidence="5 6">
    <name type="scientific">Desmophyllum pertusum</name>
    <dbReference type="NCBI Taxonomy" id="174260"/>
    <lineage>
        <taxon>Eukaryota</taxon>
        <taxon>Metazoa</taxon>
        <taxon>Cnidaria</taxon>
        <taxon>Anthozoa</taxon>
        <taxon>Hexacorallia</taxon>
        <taxon>Scleractinia</taxon>
        <taxon>Caryophylliina</taxon>
        <taxon>Caryophylliidae</taxon>
        <taxon>Desmophyllum</taxon>
    </lineage>
</organism>
<name>A0A9W9YL11_9CNID</name>
<evidence type="ECO:0000256" key="1">
    <source>
        <dbReference type="ARBA" id="ARBA00023098"/>
    </source>
</evidence>
<feature type="transmembrane region" description="Helical" evidence="3">
    <location>
        <begin position="96"/>
        <end position="125"/>
    </location>
</feature>
<keyword evidence="6" id="KW-1185">Reference proteome</keyword>
<keyword evidence="3" id="KW-0812">Transmembrane</keyword>
<dbReference type="SUPFAM" id="SSF52151">
    <property type="entry name" value="FabD/lysophospholipase-like"/>
    <property type="match status" value="1"/>
</dbReference>
<feature type="transmembrane region" description="Helical" evidence="3">
    <location>
        <begin position="508"/>
        <end position="532"/>
    </location>
</feature>
<dbReference type="OrthoDB" id="5970855at2759"/>
<feature type="compositionally biased region" description="Basic and acidic residues" evidence="2">
    <location>
        <begin position="371"/>
        <end position="380"/>
    </location>
</feature>
<evidence type="ECO:0000256" key="3">
    <source>
        <dbReference type="SAM" id="Phobius"/>
    </source>
</evidence>
<feature type="domain" description="PNPLA" evidence="4">
    <location>
        <begin position="8"/>
        <end position="75"/>
    </location>
</feature>
<feature type="transmembrane region" description="Helical" evidence="3">
    <location>
        <begin position="263"/>
        <end position="280"/>
    </location>
</feature>
<keyword evidence="3" id="KW-0472">Membrane</keyword>
<evidence type="ECO:0000313" key="5">
    <source>
        <dbReference type="EMBL" id="KAJ7356208.1"/>
    </source>
</evidence>
<dbReference type="Gene3D" id="3.40.1090.10">
    <property type="entry name" value="Cytosolic phospholipase A2 catalytic domain"/>
    <property type="match status" value="1"/>
</dbReference>
<feature type="transmembrane region" description="Helical" evidence="3">
    <location>
        <begin position="180"/>
        <end position="196"/>
    </location>
</feature>
<evidence type="ECO:0000256" key="2">
    <source>
        <dbReference type="SAM" id="MobiDB-lite"/>
    </source>
</evidence>
<evidence type="ECO:0000259" key="4">
    <source>
        <dbReference type="Pfam" id="PF01734"/>
    </source>
</evidence>
<sequence>MASTETGLAFSGGGIRSAALCSGVLRRLLQDKVKVDYMSCVSGGGYTGTAFLDWKYRKEKKEDDEEWHKHFFDHMRERAGYLCNWEKPLEGIRDTIILLCLVLINTFIEPIIIYGSYAFPVAFIIDYLFGKYLRAKLDCDVAAAQSGQSGPTLPSHPNATAQEIREHCLARQGTDGCNRILLFSILAVLYVIFYILGRKLPEKISKYFRFLSAISFLFLSFTFLPFATNDFFIKIPFWSRLLIVPIAILLWFVLPLLRSKTSFVLIIYIYSYIIYWKVYEAKIVGVVYSDELFNRLLFASGFILWFVPYLHASHKRLVHIYNRWRLQKAFYSNESLVARGWLERLHDIFCPLWTCLGRKGKQIQQTYQQADNRRDPDQRSNEPFVQDTEPEKGPLHLADLKGMEPEYISNMTVHDWKKNEHSVEYYNLLTMSPTTIERLDKDPSIHDQFHGKLGPHDVELSDAMATSAAAISDYDNSDNGLIRIYTLLGLEMGTTMISNFKSIKAESWYVKVLPSLVNIVRGLPLICVAALYYTRESAQSSIEAGVIIFFLIHLMLAFIATFIETGARKPNKWEKIARWFIVHVSFVRFVREALSMENCGPMPPPVMLLSDGGHVENLGILPLLKKKLSKIIVVDGGYAHDENAYGDSLLKALMLARTKLNCSFIGQGGRDVISDLLENFVKPQKPNERKPRHYKFKVEYYQDKVGKIGEGEILLIRPRDPRKGEESEVKSWSGAGGFGLDLNSSEWGNSPYLTEADVDKLTFCCCTCCNQKSCLSSLSKMLCNTFPNHCTANQFFTPLMFSAYHREGYRACAEADAAQFIKDERDVQRQQSEFVNIDV</sequence>
<reference evidence="5" key="1">
    <citation type="submission" date="2023-01" db="EMBL/GenBank/DDBJ databases">
        <title>Genome assembly of the deep-sea coral Lophelia pertusa.</title>
        <authorList>
            <person name="Herrera S."/>
            <person name="Cordes E."/>
        </authorList>
    </citation>
    <scope>NUCLEOTIDE SEQUENCE</scope>
    <source>
        <strain evidence="5">USNM1676648</strain>
        <tissue evidence="5">Polyp</tissue>
    </source>
</reference>
<feature type="transmembrane region" description="Helical" evidence="3">
    <location>
        <begin position="544"/>
        <end position="563"/>
    </location>
</feature>
<dbReference type="InterPro" id="IPR002641">
    <property type="entry name" value="PNPLA_dom"/>
</dbReference>
<gene>
    <name evidence="5" type="ORF">OS493_025959</name>
</gene>
<dbReference type="InterPro" id="IPR016035">
    <property type="entry name" value="Acyl_Trfase/lysoPLipase"/>
</dbReference>
<keyword evidence="3" id="KW-1133">Transmembrane helix</keyword>
<dbReference type="EMBL" id="MU827323">
    <property type="protein sequence ID" value="KAJ7356208.1"/>
    <property type="molecule type" value="Genomic_DNA"/>
</dbReference>
<dbReference type="AlphaFoldDB" id="A0A9W9YL11"/>
<keyword evidence="1" id="KW-0443">Lipid metabolism</keyword>